<dbReference type="AlphaFoldDB" id="A0A9Q3DT03"/>
<dbReference type="Gene3D" id="3.30.70.270">
    <property type="match status" value="1"/>
</dbReference>
<proteinExistence type="predicted"/>
<keyword evidence="3" id="KW-1185">Reference proteome</keyword>
<protein>
    <recommendedName>
        <fullName evidence="1">Reverse transcriptase domain-containing protein</fullName>
    </recommendedName>
</protein>
<organism evidence="2 3">
    <name type="scientific">Austropuccinia psidii MF-1</name>
    <dbReference type="NCBI Taxonomy" id="1389203"/>
    <lineage>
        <taxon>Eukaryota</taxon>
        <taxon>Fungi</taxon>
        <taxon>Dikarya</taxon>
        <taxon>Basidiomycota</taxon>
        <taxon>Pucciniomycotina</taxon>
        <taxon>Pucciniomycetes</taxon>
        <taxon>Pucciniales</taxon>
        <taxon>Sphaerophragmiaceae</taxon>
        <taxon>Austropuccinia</taxon>
    </lineage>
</organism>
<dbReference type="InterPro" id="IPR043128">
    <property type="entry name" value="Rev_trsase/Diguanyl_cyclase"/>
</dbReference>
<dbReference type="SUPFAM" id="SSF56672">
    <property type="entry name" value="DNA/RNA polymerases"/>
    <property type="match status" value="1"/>
</dbReference>
<reference evidence="2" key="1">
    <citation type="submission" date="2021-03" db="EMBL/GenBank/DDBJ databases">
        <title>Draft genome sequence of rust myrtle Austropuccinia psidii MF-1, a brazilian biotype.</title>
        <authorList>
            <person name="Quecine M.C."/>
            <person name="Pachon D.M.R."/>
            <person name="Bonatelli M.L."/>
            <person name="Correr F.H."/>
            <person name="Franceschini L.M."/>
            <person name="Leite T.F."/>
            <person name="Margarido G.R.A."/>
            <person name="Almeida C.A."/>
            <person name="Ferrarezi J.A."/>
            <person name="Labate C.A."/>
        </authorList>
    </citation>
    <scope>NUCLEOTIDE SEQUENCE</scope>
    <source>
        <strain evidence="2">MF-1</strain>
    </source>
</reference>
<dbReference type="InterPro" id="IPR000477">
    <property type="entry name" value="RT_dom"/>
</dbReference>
<name>A0A9Q3DT03_9BASI</name>
<feature type="domain" description="Reverse transcriptase" evidence="1">
    <location>
        <begin position="5"/>
        <end position="152"/>
    </location>
</feature>
<evidence type="ECO:0000313" key="2">
    <source>
        <dbReference type="EMBL" id="MBW0508789.1"/>
    </source>
</evidence>
<dbReference type="EMBL" id="AVOT02020544">
    <property type="protein sequence ID" value="MBW0508789.1"/>
    <property type="molecule type" value="Genomic_DNA"/>
</dbReference>
<dbReference type="InterPro" id="IPR053134">
    <property type="entry name" value="RNA-dir_DNA_polymerase"/>
</dbReference>
<dbReference type="Pfam" id="PF00078">
    <property type="entry name" value="RVT_1"/>
    <property type="match status" value="1"/>
</dbReference>
<dbReference type="InterPro" id="IPR043502">
    <property type="entry name" value="DNA/RNA_pol_sf"/>
</dbReference>
<dbReference type="OrthoDB" id="3250101at2759"/>
<sequence length="178" mass="20413">MVGELRALNTYTAPDRYPMPKIQIAFTQISQAVYIGTMDALKGFHQNVVTPRARKALRIIVNGGVFEYLRMPFGIKNAPLHFQRMMNEIFPKQLSQGWSIIYIDDIIVCYKTWEEHIYRLSRVLNRLKFVNIKISLKKCHLGFKELKELGHVVSGLSLGIDKGKVAAVLLKPMPQNKK</sequence>
<gene>
    <name evidence="2" type="ORF">O181_048504</name>
</gene>
<evidence type="ECO:0000313" key="3">
    <source>
        <dbReference type="Proteomes" id="UP000765509"/>
    </source>
</evidence>
<comment type="caution">
    <text evidence="2">The sequence shown here is derived from an EMBL/GenBank/DDBJ whole genome shotgun (WGS) entry which is preliminary data.</text>
</comment>
<dbReference type="CDD" id="cd01647">
    <property type="entry name" value="RT_LTR"/>
    <property type="match status" value="1"/>
</dbReference>
<dbReference type="Proteomes" id="UP000765509">
    <property type="component" value="Unassembled WGS sequence"/>
</dbReference>
<dbReference type="PANTHER" id="PTHR24559:SF444">
    <property type="entry name" value="REVERSE TRANSCRIPTASE DOMAIN-CONTAINING PROTEIN"/>
    <property type="match status" value="1"/>
</dbReference>
<dbReference type="Gene3D" id="3.10.10.10">
    <property type="entry name" value="HIV Type 1 Reverse Transcriptase, subunit A, domain 1"/>
    <property type="match status" value="1"/>
</dbReference>
<evidence type="ECO:0000259" key="1">
    <source>
        <dbReference type="Pfam" id="PF00078"/>
    </source>
</evidence>
<accession>A0A9Q3DT03</accession>
<dbReference type="PANTHER" id="PTHR24559">
    <property type="entry name" value="TRANSPOSON TY3-I GAG-POL POLYPROTEIN"/>
    <property type="match status" value="1"/>
</dbReference>